<reference evidence="3 4" key="1">
    <citation type="submission" date="2016-10" db="EMBL/GenBank/DDBJ databases">
        <authorList>
            <person name="de Groot N.N."/>
        </authorList>
    </citation>
    <scope>NUCLEOTIDE SEQUENCE [LARGE SCALE GENOMIC DNA]</scope>
    <source>
        <strain evidence="3 4">CGMCC 1.7666</strain>
    </source>
</reference>
<dbReference type="Gene3D" id="1.20.1260.10">
    <property type="match status" value="1"/>
</dbReference>
<dbReference type="InterPro" id="IPR025419">
    <property type="entry name" value="DUF4142"/>
</dbReference>
<evidence type="ECO:0000256" key="1">
    <source>
        <dbReference type="SAM" id="SignalP"/>
    </source>
</evidence>
<dbReference type="STRING" id="549386.SAMN02927923_00247"/>
<evidence type="ECO:0000259" key="2">
    <source>
        <dbReference type="Pfam" id="PF13628"/>
    </source>
</evidence>
<evidence type="ECO:0000313" key="4">
    <source>
        <dbReference type="Proteomes" id="UP000199569"/>
    </source>
</evidence>
<proteinExistence type="predicted"/>
<keyword evidence="1" id="KW-0732">Signal</keyword>
<feature type="chain" id="PRO_5011654463" evidence="1">
    <location>
        <begin position="27"/>
        <end position="176"/>
    </location>
</feature>
<dbReference type="RefSeq" id="WP_175493720.1">
    <property type="nucleotide sequence ID" value="NZ_FMVJ01000002.1"/>
</dbReference>
<dbReference type="Pfam" id="PF13628">
    <property type="entry name" value="DUF4142"/>
    <property type="match status" value="1"/>
</dbReference>
<protein>
    <submittedName>
        <fullName evidence="3">Putative membrane protein</fullName>
    </submittedName>
</protein>
<gene>
    <name evidence="3" type="ORF">SAMN02927923_00247</name>
</gene>
<sequence>MNIKIALVASALALGVAGCMTPTASAPPTAAVTTASVFVPTAASSNLFEIESSRLALRRARDPEVRRFARQMIRDHNLATRRMAATLRTAGIPVPPPALNAKHQQMLATVEGASDFDAAYVNAQLMAHQEAVALFTSYSSSGDVPQLASFAAQTLPTLQMHLDHVQSLSGGAAAAM</sequence>
<evidence type="ECO:0000313" key="3">
    <source>
        <dbReference type="EMBL" id="SCX89765.1"/>
    </source>
</evidence>
<dbReference type="PROSITE" id="PS51257">
    <property type="entry name" value="PROKAR_LIPOPROTEIN"/>
    <property type="match status" value="1"/>
</dbReference>
<dbReference type="InterPro" id="IPR012347">
    <property type="entry name" value="Ferritin-like"/>
</dbReference>
<keyword evidence="4" id="KW-1185">Reference proteome</keyword>
<feature type="signal peptide" evidence="1">
    <location>
        <begin position="1"/>
        <end position="26"/>
    </location>
</feature>
<dbReference type="EMBL" id="FMVJ01000002">
    <property type="protein sequence ID" value="SCX89765.1"/>
    <property type="molecule type" value="Genomic_DNA"/>
</dbReference>
<feature type="domain" description="DUF4142" evidence="2">
    <location>
        <begin position="35"/>
        <end position="168"/>
    </location>
</feature>
<accession>A0A1G5BHZ8</accession>
<dbReference type="AlphaFoldDB" id="A0A1G5BHZ8"/>
<dbReference type="Proteomes" id="UP000199569">
    <property type="component" value="Unassembled WGS sequence"/>
</dbReference>
<dbReference type="PANTHER" id="PTHR38593">
    <property type="entry name" value="BLR2558 PROTEIN"/>
    <property type="match status" value="1"/>
</dbReference>
<name>A0A1G5BHZ8_9HYPH</name>
<dbReference type="PANTHER" id="PTHR38593:SF1">
    <property type="entry name" value="BLR2558 PROTEIN"/>
    <property type="match status" value="1"/>
</dbReference>
<organism evidence="3 4">
    <name type="scientific">Microvirga guangxiensis</name>
    <dbReference type="NCBI Taxonomy" id="549386"/>
    <lineage>
        <taxon>Bacteria</taxon>
        <taxon>Pseudomonadati</taxon>
        <taxon>Pseudomonadota</taxon>
        <taxon>Alphaproteobacteria</taxon>
        <taxon>Hyphomicrobiales</taxon>
        <taxon>Methylobacteriaceae</taxon>
        <taxon>Microvirga</taxon>
    </lineage>
</organism>